<reference evidence="3" key="1">
    <citation type="submission" date="2017-02" db="UniProtKB">
        <authorList>
            <consortium name="WormBaseParasite"/>
        </authorList>
    </citation>
    <scope>IDENTIFICATION</scope>
</reference>
<reference evidence="1 2" key="2">
    <citation type="submission" date="2018-11" db="EMBL/GenBank/DDBJ databases">
        <authorList>
            <consortium name="Pathogen Informatics"/>
        </authorList>
    </citation>
    <scope>NUCLEOTIDE SEQUENCE [LARGE SCALE GENOMIC DNA]</scope>
    <source>
        <strain evidence="1 2">Costa Rica</strain>
    </source>
</reference>
<dbReference type="AlphaFoldDB" id="A0A0R3PTY3"/>
<proteinExistence type="predicted"/>
<keyword evidence="2" id="KW-1185">Reference proteome</keyword>
<dbReference type="EMBL" id="UYYA01004276">
    <property type="protein sequence ID" value="VDM60886.1"/>
    <property type="molecule type" value="Genomic_DNA"/>
</dbReference>
<dbReference type="STRING" id="334426.A0A0R3PTY3"/>
<sequence length="163" mass="18021">MYFLNIAALIRGLLHARSQLKTSLSDRSVTLFNFHTTDFAEKLVNVSFEIVYSMSSRHHSLAAVYTLSLEITDLYPLPLILLTFNHFIPHFSDIELVAWNQISLLSTREVTACVGDHLGQTLAMLTSGLQGTTVAKPAKLRKGGNYAGVCSTSEDRPSNHPSK</sequence>
<evidence type="ECO:0000313" key="3">
    <source>
        <dbReference type="WBParaSite" id="ACOC_0000930001-mRNA-1"/>
    </source>
</evidence>
<name>A0A0R3PTY3_ANGCS</name>
<dbReference type="OrthoDB" id="5860742at2759"/>
<dbReference type="WBParaSite" id="ACOC_0000930001-mRNA-1">
    <property type="protein sequence ID" value="ACOC_0000930001-mRNA-1"/>
    <property type="gene ID" value="ACOC_0000930001"/>
</dbReference>
<accession>A0A0R3PTY3</accession>
<organism evidence="3">
    <name type="scientific">Angiostrongylus costaricensis</name>
    <name type="common">Nematode worm</name>
    <dbReference type="NCBI Taxonomy" id="334426"/>
    <lineage>
        <taxon>Eukaryota</taxon>
        <taxon>Metazoa</taxon>
        <taxon>Ecdysozoa</taxon>
        <taxon>Nematoda</taxon>
        <taxon>Chromadorea</taxon>
        <taxon>Rhabditida</taxon>
        <taxon>Rhabditina</taxon>
        <taxon>Rhabditomorpha</taxon>
        <taxon>Strongyloidea</taxon>
        <taxon>Metastrongylidae</taxon>
        <taxon>Angiostrongylus</taxon>
    </lineage>
</organism>
<evidence type="ECO:0000313" key="1">
    <source>
        <dbReference type="EMBL" id="VDM60886.1"/>
    </source>
</evidence>
<evidence type="ECO:0000313" key="2">
    <source>
        <dbReference type="Proteomes" id="UP000267027"/>
    </source>
</evidence>
<dbReference type="Proteomes" id="UP000267027">
    <property type="component" value="Unassembled WGS sequence"/>
</dbReference>
<gene>
    <name evidence="1" type="ORF">ACOC_LOCUS9301</name>
</gene>
<protein>
    <submittedName>
        <fullName evidence="3">HORMA domain-containing protein</fullName>
    </submittedName>
</protein>